<reference evidence="4" key="1">
    <citation type="submission" date="2017-02" db="UniProtKB">
        <authorList>
            <consortium name="WormBaseParasite"/>
        </authorList>
    </citation>
    <scope>IDENTIFICATION</scope>
</reference>
<evidence type="ECO:0000313" key="4">
    <source>
        <dbReference type="WBParaSite" id="EVEC_0000720401-mRNA-1"/>
    </source>
</evidence>
<dbReference type="STRING" id="51028.A0A0N4V9T1"/>
<evidence type="ECO:0000313" key="3">
    <source>
        <dbReference type="Proteomes" id="UP000274131"/>
    </source>
</evidence>
<organism evidence="4">
    <name type="scientific">Enterobius vermicularis</name>
    <name type="common">Human pinworm</name>
    <dbReference type="NCBI Taxonomy" id="51028"/>
    <lineage>
        <taxon>Eukaryota</taxon>
        <taxon>Metazoa</taxon>
        <taxon>Ecdysozoa</taxon>
        <taxon>Nematoda</taxon>
        <taxon>Chromadorea</taxon>
        <taxon>Rhabditida</taxon>
        <taxon>Spirurina</taxon>
        <taxon>Oxyuridomorpha</taxon>
        <taxon>Oxyuroidea</taxon>
        <taxon>Oxyuridae</taxon>
        <taxon>Enterobius</taxon>
    </lineage>
</organism>
<feature type="region of interest" description="Disordered" evidence="1">
    <location>
        <begin position="374"/>
        <end position="419"/>
    </location>
</feature>
<reference evidence="2 3" key="2">
    <citation type="submission" date="2018-10" db="EMBL/GenBank/DDBJ databases">
        <authorList>
            <consortium name="Pathogen Informatics"/>
        </authorList>
    </citation>
    <scope>NUCLEOTIDE SEQUENCE [LARGE SCALE GENOMIC DNA]</scope>
</reference>
<dbReference type="EMBL" id="UXUI01008623">
    <property type="protein sequence ID" value="VDD91974.1"/>
    <property type="molecule type" value="Genomic_DNA"/>
</dbReference>
<protein>
    <submittedName>
        <fullName evidence="4">RGS domain-containing protein</fullName>
    </submittedName>
</protein>
<dbReference type="Pfam" id="PF09808">
    <property type="entry name" value="SNAPC1"/>
    <property type="match status" value="1"/>
</dbReference>
<dbReference type="InterPro" id="IPR019188">
    <property type="entry name" value="SNAPC1"/>
</dbReference>
<sequence length="513" mass="58815">MVHSFLGSTVIPLNAGCKRDIENLLEAFKKEESLSFDAFSKCFRKVDFFTVFMGRISGAELVEFSEKLLQMAISYAMSFRERHPVTYVRDAVDSANAVNGLSLLELNVWRYFNVVTELTKQFQINKRIFGLYLTYSLYYVQPGNYVSEIRVTPEQAHDLTTFFEEILLPGCYYDAILAYFRLVAFGAFSIVAYEKEHNPLLHRRFDSSLLDEGIVPHFEELSLLKSFANDPLFTQTDLIHKRYQSAKRECVAFETSLVGVIKHSVIDLYKEVCETRNCFPRLFSILTRKRATKDLALEKGVLEGAQQREESTTETRVEQSPSQVLLERFCISKLSRSSLKERAYRMKSLHPRHRRHRATSSQVVSTAPCENVATGAGTSRGVENEVFGSSKDLNTTSSRGADTFGRTDTQRRRTKQNRFKKAESHLKGLIIFCLAFLKTQVNGSKDVLQAASSFSVNFRLLEFDIYKHTALRMRVGELKWGRINQGEQVQPIMIHYLFRRQRHSSGDIDPANQ</sequence>
<evidence type="ECO:0000313" key="2">
    <source>
        <dbReference type="EMBL" id="VDD91974.1"/>
    </source>
</evidence>
<evidence type="ECO:0000256" key="1">
    <source>
        <dbReference type="SAM" id="MobiDB-lite"/>
    </source>
</evidence>
<name>A0A0N4V9T1_ENTVE</name>
<keyword evidence="3" id="KW-1185">Reference proteome</keyword>
<dbReference type="WBParaSite" id="EVEC_0000720401-mRNA-1">
    <property type="protein sequence ID" value="EVEC_0000720401-mRNA-1"/>
    <property type="gene ID" value="EVEC_0000720401"/>
</dbReference>
<dbReference type="OrthoDB" id="20127at2759"/>
<dbReference type="PANTHER" id="PTHR15131:SF3">
    <property type="entry name" value="SNRNA-ACTIVATING PROTEIN COMPLEX SUBUNIT 1"/>
    <property type="match status" value="1"/>
</dbReference>
<dbReference type="GO" id="GO:0042796">
    <property type="term" value="P:snRNA transcription by RNA polymerase III"/>
    <property type="evidence" value="ECO:0007669"/>
    <property type="project" value="TreeGrafter"/>
</dbReference>
<feature type="compositionally biased region" description="Polar residues" evidence="1">
    <location>
        <begin position="391"/>
        <end position="400"/>
    </location>
</feature>
<proteinExistence type="predicted"/>
<accession>A0A0N4V9T1</accession>
<dbReference type="PANTHER" id="PTHR15131">
    <property type="entry name" value="SMALL NUCLEAR RNA ACTIVATING COMPLEX, POLYPEPTIDE 1"/>
    <property type="match status" value="1"/>
</dbReference>
<dbReference type="Proteomes" id="UP000274131">
    <property type="component" value="Unassembled WGS sequence"/>
</dbReference>
<dbReference type="AlphaFoldDB" id="A0A0N4V9T1"/>
<gene>
    <name evidence="2" type="ORF">EVEC_LOCUS6725</name>
</gene>
<dbReference type="GO" id="GO:0043565">
    <property type="term" value="F:sequence-specific DNA binding"/>
    <property type="evidence" value="ECO:0007669"/>
    <property type="project" value="TreeGrafter"/>
</dbReference>
<dbReference type="GO" id="GO:0019185">
    <property type="term" value="C:snRNA-activating protein complex"/>
    <property type="evidence" value="ECO:0007669"/>
    <property type="project" value="TreeGrafter"/>
</dbReference>
<dbReference type="GO" id="GO:0042795">
    <property type="term" value="P:snRNA transcription by RNA polymerase II"/>
    <property type="evidence" value="ECO:0007669"/>
    <property type="project" value="TreeGrafter"/>
</dbReference>